<evidence type="ECO:0000259" key="3">
    <source>
        <dbReference type="Pfam" id="PF23160"/>
    </source>
</evidence>
<dbReference type="EMBL" id="WNYA01000009">
    <property type="protein sequence ID" value="KAG8557050.1"/>
    <property type="molecule type" value="Genomic_DNA"/>
</dbReference>
<sequence length="139" mass="16611">MGMYITKFKKPSKPQKNTSKREATRQQRLLIHLLQKNADQVEQNILEIWKKLQQDAENNARKKSFEHQDLNAKCLMDTELLFIDIFLDADKVKQFGHPQAKMIERDIHLLYDNLGAVHTKYREVYEIHDTKLYNEREIN</sequence>
<dbReference type="Pfam" id="PF23160">
    <property type="entry name" value="Spectrin_1st_PEPL"/>
    <property type="match status" value="1"/>
</dbReference>
<organism evidence="4 5">
    <name type="scientific">Engystomops pustulosus</name>
    <name type="common">Tungara frog</name>
    <name type="synonym">Physalaemus pustulosus</name>
    <dbReference type="NCBI Taxonomy" id="76066"/>
    <lineage>
        <taxon>Eukaryota</taxon>
        <taxon>Metazoa</taxon>
        <taxon>Chordata</taxon>
        <taxon>Craniata</taxon>
        <taxon>Vertebrata</taxon>
        <taxon>Euteleostomi</taxon>
        <taxon>Amphibia</taxon>
        <taxon>Batrachia</taxon>
        <taxon>Anura</taxon>
        <taxon>Neobatrachia</taxon>
        <taxon>Hyloidea</taxon>
        <taxon>Leptodactylidae</taxon>
        <taxon>Leiuperinae</taxon>
        <taxon>Engystomops</taxon>
    </lineage>
</organism>
<gene>
    <name evidence="4" type="ORF">GDO81_018309</name>
</gene>
<protein>
    <recommendedName>
        <fullName evidence="3">Periplakin/Envoplakin N-terminal domain-containing protein</fullName>
    </recommendedName>
</protein>
<name>A0AAV7A8G0_ENGPU</name>
<comment type="similarity">
    <text evidence="1">Belongs to the plakin or cytolinker family.</text>
</comment>
<evidence type="ECO:0000256" key="2">
    <source>
        <dbReference type="SAM" id="MobiDB-lite"/>
    </source>
</evidence>
<evidence type="ECO:0000256" key="1">
    <source>
        <dbReference type="ARBA" id="ARBA00009109"/>
    </source>
</evidence>
<evidence type="ECO:0000313" key="5">
    <source>
        <dbReference type="Proteomes" id="UP000824782"/>
    </source>
</evidence>
<dbReference type="Proteomes" id="UP000824782">
    <property type="component" value="Unassembled WGS sequence"/>
</dbReference>
<evidence type="ECO:0000313" key="4">
    <source>
        <dbReference type="EMBL" id="KAG8557050.1"/>
    </source>
</evidence>
<feature type="region of interest" description="Disordered" evidence="2">
    <location>
        <begin position="1"/>
        <end position="22"/>
    </location>
</feature>
<dbReference type="AlphaFoldDB" id="A0AAV7A8G0"/>
<keyword evidence="5" id="KW-1185">Reference proteome</keyword>
<dbReference type="Gene3D" id="1.20.58.60">
    <property type="match status" value="1"/>
</dbReference>
<proteinExistence type="inferred from homology"/>
<reference evidence="4" key="1">
    <citation type="thesis" date="2020" institute="ProQuest LLC" country="789 East Eisenhower Parkway, Ann Arbor, MI, USA">
        <title>Comparative Genomics and Chromosome Evolution.</title>
        <authorList>
            <person name="Mudd A.B."/>
        </authorList>
    </citation>
    <scope>NUCLEOTIDE SEQUENCE</scope>
    <source>
        <strain evidence="4">237g6f4</strain>
        <tissue evidence="4">Blood</tissue>
    </source>
</reference>
<comment type="caution">
    <text evidence="4">The sequence shown here is derived from an EMBL/GenBank/DDBJ whole genome shotgun (WGS) entry which is preliminary data.</text>
</comment>
<accession>A0AAV7A8G0</accession>
<feature type="domain" description="Periplakin/Envoplakin N-terminal" evidence="3">
    <location>
        <begin position="34"/>
        <end position="126"/>
    </location>
</feature>
<dbReference type="InterPro" id="IPR055419">
    <property type="entry name" value="Spectrin_PEPL/EVPL"/>
</dbReference>